<feature type="region of interest" description="Disordered" evidence="5">
    <location>
        <begin position="1"/>
        <end position="53"/>
    </location>
</feature>
<evidence type="ECO:0000256" key="1">
    <source>
        <dbReference type="ARBA" id="ARBA00022801"/>
    </source>
</evidence>
<evidence type="ECO:0000256" key="5">
    <source>
        <dbReference type="SAM" id="MobiDB-lite"/>
    </source>
</evidence>
<evidence type="ECO:0000256" key="3">
    <source>
        <dbReference type="ARBA" id="ARBA00023098"/>
    </source>
</evidence>
<evidence type="ECO:0000256" key="4">
    <source>
        <dbReference type="PROSITE-ProRule" id="PRU01161"/>
    </source>
</evidence>
<dbReference type="OrthoDB" id="5290098at2"/>
<comment type="caution">
    <text evidence="4">Lacks conserved residue(s) required for the propagation of feature annotation.</text>
</comment>
<dbReference type="Pfam" id="PF01734">
    <property type="entry name" value="Patatin"/>
    <property type="match status" value="1"/>
</dbReference>
<feature type="compositionally biased region" description="Basic residues" evidence="5">
    <location>
        <begin position="25"/>
        <end position="35"/>
    </location>
</feature>
<accession>A0A348G2N5</accession>
<dbReference type="PANTHER" id="PTHR14226">
    <property type="entry name" value="NEUROPATHY TARGET ESTERASE/SWISS CHEESE D.MELANOGASTER"/>
    <property type="match status" value="1"/>
</dbReference>
<dbReference type="InterPro" id="IPR016035">
    <property type="entry name" value="Acyl_Trfase/lysoPLipase"/>
</dbReference>
<feature type="domain" description="PNPLA" evidence="6">
    <location>
        <begin position="59"/>
        <end position="234"/>
    </location>
</feature>
<keyword evidence="8" id="KW-1185">Reference proteome</keyword>
<evidence type="ECO:0000313" key="8">
    <source>
        <dbReference type="Proteomes" id="UP000266934"/>
    </source>
</evidence>
<dbReference type="InterPro" id="IPR050301">
    <property type="entry name" value="NTE"/>
</dbReference>
<reference evidence="7 8" key="1">
    <citation type="submission" date="2018-08" db="EMBL/GenBank/DDBJ databases">
        <title>Complete genome sequencing of Blastochloris tepida GI.</title>
        <authorList>
            <person name="Tsukatani Y."/>
            <person name="Mori H."/>
        </authorList>
    </citation>
    <scope>NUCLEOTIDE SEQUENCE [LARGE SCALE GENOMIC DNA]</scope>
    <source>
        <strain evidence="7 8">GI</strain>
    </source>
</reference>
<name>A0A348G2N5_9HYPH</name>
<keyword evidence="3 4" id="KW-0443">Lipid metabolism</keyword>
<feature type="compositionally biased region" description="Polar residues" evidence="5">
    <location>
        <begin position="1"/>
        <end position="13"/>
    </location>
</feature>
<dbReference type="PROSITE" id="PS51635">
    <property type="entry name" value="PNPLA"/>
    <property type="match status" value="1"/>
</dbReference>
<dbReference type="RefSeq" id="WP_126401006.1">
    <property type="nucleotide sequence ID" value="NZ_AP018907.1"/>
</dbReference>
<evidence type="ECO:0000259" key="6">
    <source>
        <dbReference type="PROSITE" id="PS51635"/>
    </source>
</evidence>
<dbReference type="Proteomes" id="UP000266934">
    <property type="component" value="Chromosome"/>
</dbReference>
<dbReference type="InterPro" id="IPR002641">
    <property type="entry name" value="PNPLA_dom"/>
</dbReference>
<sequence>MTSDEFPSENASPADTDADKGLAARARRARAARRKPPPEPEAPVHAEAETERESDTLALVLGSGGARGLAHLPVLEALDELGVVPSIVAGTSIGALIGAAYASGIPAREIRLHLVHTFRDRAGMLQKLLAARVGRFTDLLSAGLGNPVMVDGPTLFSAFLPEGLKSDFAELKIPLAVLATDFHARSPAVFTSGPLLPPVAASAAVPGLVRPVEIDGRVLIDGAVVDPVPVACVAGRARYVLAIDVTGRASIRDGLVPTALEATLAAAQIMQAVISAEKLRQRPPDILVQPKVDAFGILDFLHTHAILHASEPVKDEVKRRVTALLDVRTGTRPLSPR</sequence>
<feature type="active site" description="Proton acceptor" evidence="4">
    <location>
        <position position="221"/>
    </location>
</feature>
<evidence type="ECO:0000256" key="2">
    <source>
        <dbReference type="ARBA" id="ARBA00022963"/>
    </source>
</evidence>
<dbReference type="SUPFAM" id="SSF52151">
    <property type="entry name" value="FabD/lysophospholipase-like"/>
    <property type="match status" value="1"/>
</dbReference>
<dbReference type="EMBL" id="AP018907">
    <property type="protein sequence ID" value="BBF93818.1"/>
    <property type="molecule type" value="Genomic_DNA"/>
</dbReference>
<dbReference type="Gene3D" id="3.40.1090.10">
    <property type="entry name" value="Cytosolic phospholipase A2 catalytic domain"/>
    <property type="match status" value="2"/>
</dbReference>
<dbReference type="GO" id="GO:0016787">
    <property type="term" value="F:hydrolase activity"/>
    <property type="evidence" value="ECO:0007669"/>
    <property type="project" value="UniProtKB-UniRule"/>
</dbReference>
<gene>
    <name evidence="7" type="ORF">BLTE_25030</name>
</gene>
<feature type="short sequence motif" description="DGA/G" evidence="4">
    <location>
        <begin position="221"/>
        <end position="223"/>
    </location>
</feature>
<proteinExistence type="predicted"/>
<dbReference type="PANTHER" id="PTHR14226:SF29">
    <property type="entry name" value="NEUROPATHY TARGET ESTERASE SWS"/>
    <property type="match status" value="1"/>
</dbReference>
<organism evidence="7 8">
    <name type="scientific">Blastochloris tepida</name>
    <dbReference type="NCBI Taxonomy" id="2233851"/>
    <lineage>
        <taxon>Bacteria</taxon>
        <taxon>Pseudomonadati</taxon>
        <taxon>Pseudomonadota</taxon>
        <taxon>Alphaproteobacteria</taxon>
        <taxon>Hyphomicrobiales</taxon>
        <taxon>Blastochloridaceae</taxon>
        <taxon>Blastochloris</taxon>
    </lineage>
</organism>
<feature type="short sequence motif" description="GXSXG" evidence="4">
    <location>
        <begin position="90"/>
        <end position="94"/>
    </location>
</feature>
<keyword evidence="1 4" id="KW-0378">Hydrolase</keyword>
<feature type="active site" description="Nucleophile" evidence="4">
    <location>
        <position position="92"/>
    </location>
</feature>
<evidence type="ECO:0000313" key="7">
    <source>
        <dbReference type="EMBL" id="BBF93818.1"/>
    </source>
</evidence>
<dbReference type="AlphaFoldDB" id="A0A348G2N5"/>
<keyword evidence="2 4" id="KW-0442">Lipid degradation</keyword>
<feature type="compositionally biased region" description="Basic and acidic residues" evidence="5">
    <location>
        <begin position="36"/>
        <end position="53"/>
    </location>
</feature>
<dbReference type="KEGG" id="blag:BLTE_25030"/>
<protein>
    <submittedName>
        <fullName evidence="7">Patatin</fullName>
    </submittedName>
</protein>
<dbReference type="GO" id="GO:0016042">
    <property type="term" value="P:lipid catabolic process"/>
    <property type="evidence" value="ECO:0007669"/>
    <property type="project" value="UniProtKB-UniRule"/>
</dbReference>